<comment type="similarity">
    <text evidence="2 8">Belongs to the prokaryotic riboflavin transporter (P-RFT) (TC 2.A.87) family.</text>
</comment>
<dbReference type="AlphaFoldDB" id="A0A1T4K8Z4"/>
<evidence type="ECO:0000313" key="11">
    <source>
        <dbReference type="Proteomes" id="UP000190657"/>
    </source>
</evidence>
<keyword evidence="11" id="KW-1185">Reference proteome</keyword>
<dbReference type="OrthoDB" id="9809216at2"/>
<evidence type="ECO:0000256" key="6">
    <source>
        <dbReference type="ARBA" id="ARBA00022989"/>
    </source>
</evidence>
<keyword evidence="4 8" id="KW-1003">Cell membrane</keyword>
<feature type="transmembrane region" description="Helical" evidence="9">
    <location>
        <begin position="169"/>
        <end position="192"/>
    </location>
</feature>
<keyword evidence="3 8" id="KW-0813">Transport</keyword>
<evidence type="ECO:0000256" key="5">
    <source>
        <dbReference type="ARBA" id="ARBA00022692"/>
    </source>
</evidence>
<keyword evidence="6 9" id="KW-1133">Transmembrane helix</keyword>
<evidence type="ECO:0000313" key="10">
    <source>
        <dbReference type="EMBL" id="SJZ38785.1"/>
    </source>
</evidence>
<dbReference type="InterPro" id="IPR025720">
    <property type="entry name" value="RibU"/>
</dbReference>
<dbReference type="EMBL" id="FUWW01000003">
    <property type="protein sequence ID" value="SJZ38785.1"/>
    <property type="molecule type" value="Genomic_DNA"/>
</dbReference>
<evidence type="ECO:0000256" key="8">
    <source>
        <dbReference type="PIRNR" id="PIRNR037778"/>
    </source>
</evidence>
<evidence type="ECO:0000256" key="2">
    <source>
        <dbReference type="ARBA" id="ARBA00005540"/>
    </source>
</evidence>
<dbReference type="GO" id="GO:0005886">
    <property type="term" value="C:plasma membrane"/>
    <property type="evidence" value="ECO:0007669"/>
    <property type="project" value="UniProtKB-SubCell"/>
</dbReference>
<dbReference type="Proteomes" id="UP000190657">
    <property type="component" value="Unassembled WGS sequence"/>
</dbReference>
<keyword evidence="7 8" id="KW-0472">Membrane</keyword>
<name>A0A1T4K8Z4_9FIRM</name>
<keyword evidence="5 9" id="KW-0812">Transmembrane</keyword>
<sequence length="204" mass="22180">MSKEYIINQNEKTKANKTHLIVGCGVLAAVATALQYLEIPSPVNFIALDFSDLPALLGAFAYGPIAGVLIELVKNVIHLAVSRSGYVGELSNFILGAVFTLTAGLIYQKHKTKKSAILGGVIGALIMAVVSYPSNLFVVYPFYYNFMPKEAVLGVYQALFKVNSIEMAILIYNVPFTFIKGLISVAISALIYKPLRPFLKGKTK</sequence>
<feature type="transmembrane region" description="Helical" evidence="9">
    <location>
        <begin position="50"/>
        <end position="70"/>
    </location>
</feature>
<dbReference type="STRING" id="290054.SAMN02745114_00338"/>
<reference evidence="10 11" key="1">
    <citation type="submission" date="2017-02" db="EMBL/GenBank/DDBJ databases">
        <authorList>
            <person name="Peterson S.W."/>
        </authorList>
    </citation>
    <scope>NUCLEOTIDE SEQUENCE [LARGE SCALE GENOMIC DNA]</scope>
    <source>
        <strain evidence="10 11">ATCC 51222</strain>
    </source>
</reference>
<evidence type="ECO:0000256" key="3">
    <source>
        <dbReference type="ARBA" id="ARBA00022448"/>
    </source>
</evidence>
<dbReference type="Gene3D" id="1.10.1760.20">
    <property type="match status" value="1"/>
</dbReference>
<comment type="function">
    <text evidence="8">Probably a riboflavin-binding protein that interacts with the energy-coupling factor (ECF) ABC-transporter complex.</text>
</comment>
<evidence type="ECO:0000256" key="4">
    <source>
        <dbReference type="ARBA" id="ARBA00022475"/>
    </source>
</evidence>
<proteinExistence type="inferred from homology"/>
<dbReference type="GO" id="GO:0032217">
    <property type="term" value="F:riboflavin transmembrane transporter activity"/>
    <property type="evidence" value="ECO:0007669"/>
    <property type="project" value="UniProtKB-UniRule"/>
</dbReference>
<gene>
    <name evidence="10" type="ORF">SAMN02745114_00338</name>
</gene>
<dbReference type="Pfam" id="PF12822">
    <property type="entry name" value="ECF_trnsprt"/>
    <property type="match status" value="1"/>
</dbReference>
<dbReference type="InterPro" id="IPR024529">
    <property type="entry name" value="ECF_trnsprt_substrate-spec"/>
</dbReference>
<protein>
    <recommendedName>
        <fullName evidence="8">Riboflavin transporter</fullName>
    </recommendedName>
</protein>
<evidence type="ECO:0000256" key="7">
    <source>
        <dbReference type="ARBA" id="ARBA00023136"/>
    </source>
</evidence>
<evidence type="ECO:0000256" key="1">
    <source>
        <dbReference type="ARBA" id="ARBA00004651"/>
    </source>
</evidence>
<organism evidence="10 11">
    <name type="scientific">Eubacterium coprostanoligenes</name>
    <dbReference type="NCBI Taxonomy" id="290054"/>
    <lineage>
        <taxon>Bacteria</taxon>
        <taxon>Bacillati</taxon>
        <taxon>Bacillota</taxon>
        <taxon>Clostridia</taxon>
        <taxon>Eubacteriales</taxon>
        <taxon>Eubacteriaceae</taxon>
        <taxon>Eubacterium</taxon>
    </lineage>
</organism>
<comment type="subcellular location">
    <subcellularLocation>
        <location evidence="1">Cell membrane</location>
        <topology evidence="1">Multi-pass membrane protein</topology>
    </subcellularLocation>
</comment>
<dbReference type="PANTHER" id="PTHR38438:SF1">
    <property type="entry name" value="RIBOFLAVIN TRANSPORTER RIBU"/>
    <property type="match status" value="1"/>
</dbReference>
<dbReference type="RefSeq" id="WP_078767844.1">
    <property type="nucleotide sequence ID" value="NZ_FUWW01000003.1"/>
</dbReference>
<dbReference type="PANTHER" id="PTHR38438">
    <property type="entry name" value="RIBOFLAVIN TRANSPORTER RIBU"/>
    <property type="match status" value="1"/>
</dbReference>
<dbReference type="PIRSF" id="PIRSF037778">
    <property type="entry name" value="UCP037778_transp_RibU"/>
    <property type="match status" value="1"/>
</dbReference>
<feature type="transmembrane region" description="Helical" evidence="9">
    <location>
        <begin position="116"/>
        <end position="143"/>
    </location>
</feature>
<feature type="transmembrane region" description="Helical" evidence="9">
    <location>
        <begin position="20"/>
        <end position="38"/>
    </location>
</feature>
<evidence type="ECO:0000256" key="9">
    <source>
        <dbReference type="SAM" id="Phobius"/>
    </source>
</evidence>
<accession>A0A1T4K8Z4</accession>
<feature type="transmembrane region" description="Helical" evidence="9">
    <location>
        <begin position="90"/>
        <end position="107"/>
    </location>
</feature>